<keyword evidence="3" id="KW-1185">Reference proteome</keyword>
<dbReference type="Gene3D" id="3.30.365.10">
    <property type="entry name" value="Aldehyde oxidase/xanthine dehydrogenase, molybdopterin binding domain"/>
    <property type="match status" value="4"/>
</dbReference>
<gene>
    <name evidence="2" type="ORF">GCM10022246_32130</name>
</gene>
<evidence type="ECO:0000259" key="1">
    <source>
        <dbReference type="SMART" id="SM01008"/>
    </source>
</evidence>
<dbReference type="Pfam" id="PF20256">
    <property type="entry name" value="MoCoBD_2"/>
    <property type="match status" value="1"/>
</dbReference>
<protein>
    <submittedName>
        <fullName evidence="2">Molybdopterin-dependent oxidoreductase</fullName>
    </submittedName>
</protein>
<dbReference type="InterPro" id="IPR036856">
    <property type="entry name" value="Ald_Oxase/Xan_DH_a/b_sf"/>
</dbReference>
<dbReference type="InterPro" id="IPR008274">
    <property type="entry name" value="AldOxase/xan_DH_MoCoBD1"/>
</dbReference>
<evidence type="ECO:0000313" key="2">
    <source>
        <dbReference type="EMBL" id="GAA3977412.1"/>
    </source>
</evidence>
<dbReference type="Proteomes" id="UP001501081">
    <property type="component" value="Unassembled WGS sequence"/>
</dbReference>
<name>A0ABP7Q7U2_9SPHI</name>
<dbReference type="Pfam" id="PF01315">
    <property type="entry name" value="Ald_Xan_dh_C"/>
    <property type="match status" value="1"/>
</dbReference>
<organism evidence="2 3">
    <name type="scientific">Pedobacter ginsengiterrae</name>
    <dbReference type="NCBI Taxonomy" id="871696"/>
    <lineage>
        <taxon>Bacteria</taxon>
        <taxon>Pseudomonadati</taxon>
        <taxon>Bacteroidota</taxon>
        <taxon>Sphingobacteriia</taxon>
        <taxon>Sphingobacteriales</taxon>
        <taxon>Sphingobacteriaceae</taxon>
        <taxon>Pedobacter</taxon>
    </lineage>
</organism>
<accession>A0ABP7Q7U2</accession>
<dbReference type="InterPro" id="IPR046867">
    <property type="entry name" value="AldOxase/xan_DH_MoCoBD2"/>
</dbReference>
<proteinExistence type="predicted"/>
<reference evidence="3" key="1">
    <citation type="journal article" date="2019" name="Int. J. Syst. Evol. Microbiol.">
        <title>The Global Catalogue of Microorganisms (GCM) 10K type strain sequencing project: providing services to taxonomists for standard genome sequencing and annotation.</title>
        <authorList>
            <consortium name="The Broad Institute Genomics Platform"/>
            <consortium name="The Broad Institute Genome Sequencing Center for Infectious Disease"/>
            <person name="Wu L."/>
            <person name="Ma J."/>
        </authorList>
    </citation>
    <scope>NUCLEOTIDE SEQUENCE [LARGE SCALE GENOMIC DNA]</scope>
    <source>
        <strain evidence="3">JCM 17338</strain>
    </source>
</reference>
<dbReference type="SUPFAM" id="SSF54665">
    <property type="entry name" value="CO dehydrogenase molybdoprotein N-domain-like"/>
    <property type="match status" value="1"/>
</dbReference>
<dbReference type="EMBL" id="BAABAK010000016">
    <property type="protein sequence ID" value="GAA3977412.1"/>
    <property type="molecule type" value="Genomic_DNA"/>
</dbReference>
<dbReference type="SMART" id="SM01008">
    <property type="entry name" value="Ald_Xan_dh_C"/>
    <property type="match status" value="1"/>
</dbReference>
<dbReference type="Gene3D" id="3.90.1170.50">
    <property type="entry name" value="Aldehyde oxidase/xanthine dehydrogenase, a/b hammerhead"/>
    <property type="match status" value="1"/>
</dbReference>
<dbReference type="InterPro" id="IPR037165">
    <property type="entry name" value="AldOxase/xan_DH_Mopterin-bd_sf"/>
</dbReference>
<dbReference type="SUPFAM" id="SSF56003">
    <property type="entry name" value="Molybdenum cofactor-binding domain"/>
    <property type="match status" value="1"/>
</dbReference>
<dbReference type="PANTHER" id="PTHR11908">
    <property type="entry name" value="XANTHINE DEHYDROGENASE"/>
    <property type="match status" value="1"/>
</dbReference>
<dbReference type="RefSeq" id="WP_344768660.1">
    <property type="nucleotide sequence ID" value="NZ_BAABAK010000016.1"/>
</dbReference>
<dbReference type="PANTHER" id="PTHR11908:SF153">
    <property type="entry name" value="DEHYDROGENASE"/>
    <property type="match status" value="1"/>
</dbReference>
<dbReference type="InterPro" id="IPR000674">
    <property type="entry name" value="Ald_Oxase/Xan_DH_a/b"/>
</dbReference>
<evidence type="ECO:0000313" key="3">
    <source>
        <dbReference type="Proteomes" id="UP001501081"/>
    </source>
</evidence>
<dbReference type="InterPro" id="IPR016208">
    <property type="entry name" value="Ald_Oxase/xanthine_DH-like"/>
</dbReference>
<comment type="caution">
    <text evidence="2">The sequence shown here is derived from an EMBL/GenBank/DDBJ whole genome shotgun (WGS) entry which is preliminary data.</text>
</comment>
<dbReference type="Pfam" id="PF02738">
    <property type="entry name" value="MoCoBD_1"/>
    <property type="match status" value="1"/>
</dbReference>
<feature type="domain" description="Aldehyde oxidase/xanthine dehydrogenase a/b hammerhead" evidence="1">
    <location>
        <begin position="21"/>
        <end position="135"/>
    </location>
</feature>
<sequence>MELNKMVGKPVSRLEGTAKVTGTAKYAAEYPAENLLFGYVVSSPITKGKILNIDISKALAIPGVIEVISHLNRPKLAWLDIQYTDMDAPPGTVFKPLLDENILYNGQPIALVVAESFETARYASSQINFEFQEQVHQTILERNLTEARAPKKGLATALKPPPPPPTGNFEEAFENAAVKVASEYRHGTEHHNPIELFATTTIYEGNGKLKIYDKTQGTINNQLYVANIFGLKYKDVQVLAPFVGGAFGSGLRPQYQLFLCVMAALHLKRNVRVVLDRKQMFSFAHRPPSIQLLRFASDINGRLTALGHSAFAETSNFEDYTEPTAGWSHRLYAAPNTLFEHQIVPLDVYTPMDMRAPGGSTALHAIECTMDELSYKLNIDPLELRLLNYSEMDPSAKKPYTSKALRACYLEAAEKFGWSNRNPEPRSMTRGNKLIGYGMATGIWDAFQFPARVQAIINREGKLILHNATTDIGTGTLTVMTQIAADELGLAMEDVDFQYGDSKKPFSMFQGGSAITSSTGVAILMAAKSLRKKLLKKAAQMPDSPFRKADDEMVYFSNGSLHLKENESAKISLKEIIAFNKGVAIKTTKMGNPHMIKLRKYSLATHSACFVEVEVDKDLGTVQVTRAVSAIAAGKIINPKTAKSQISGSMIWGISKALHEETIMDGNLGKYMNANLGEYHIPVHADIGQLDVIFVEEKDELINELGTKGVGEIGLVGMPAAISNAVFHATGKRIRKLPIHLDDLI</sequence>